<reference evidence="1" key="2">
    <citation type="submission" date="2015-03" db="UniProtKB">
        <authorList>
            <consortium name="EnsemblPlants"/>
        </authorList>
    </citation>
    <scope>IDENTIFICATION</scope>
</reference>
<dbReference type="OMA" id="CAIYILK"/>
<dbReference type="Gramene" id="Bo7g067120.1">
    <property type="protein sequence ID" value="Bo7g067120.1"/>
    <property type="gene ID" value="Bo7g067120"/>
</dbReference>
<dbReference type="AlphaFoldDB" id="A0A0D3D8U6"/>
<dbReference type="HOGENOM" id="CLU_1505533_0_0_1"/>
<proteinExistence type="predicted"/>
<sequence>MSSSKAETSPVRLLQDWYLLTRTLIWKESEPSLLRQIHLGFWFVIIARELARTIGLAREKNSTRRNDHYLPIRRDAPALIDLATRQDSRLLATGIKESNGIATNVSKNVKHCCLGFTELREQGKRRCAIYILKKMSLIICRPEVEQKERNYRKIMTAAIPVRMLMTHLETKVGVLQIQI</sequence>
<name>A0A0D3D8U6_BRAOL</name>
<dbReference type="Proteomes" id="UP000032141">
    <property type="component" value="Chromosome C7"/>
</dbReference>
<reference evidence="1 2" key="1">
    <citation type="journal article" date="2014" name="Genome Biol.">
        <title>Transcriptome and methylome profiling reveals relics of genome dominance in the mesopolyploid Brassica oleracea.</title>
        <authorList>
            <person name="Parkin I.A."/>
            <person name="Koh C."/>
            <person name="Tang H."/>
            <person name="Robinson S.J."/>
            <person name="Kagale S."/>
            <person name="Clarke W.E."/>
            <person name="Town C.D."/>
            <person name="Nixon J."/>
            <person name="Krishnakumar V."/>
            <person name="Bidwell S.L."/>
            <person name="Denoeud F."/>
            <person name="Belcram H."/>
            <person name="Links M.G."/>
            <person name="Just J."/>
            <person name="Clarke C."/>
            <person name="Bender T."/>
            <person name="Huebert T."/>
            <person name="Mason A.S."/>
            <person name="Pires J.C."/>
            <person name="Barker G."/>
            <person name="Moore J."/>
            <person name="Walley P.G."/>
            <person name="Manoli S."/>
            <person name="Batley J."/>
            <person name="Edwards D."/>
            <person name="Nelson M.N."/>
            <person name="Wang X."/>
            <person name="Paterson A.H."/>
            <person name="King G."/>
            <person name="Bancroft I."/>
            <person name="Chalhoub B."/>
            <person name="Sharpe A.G."/>
        </authorList>
    </citation>
    <scope>NUCLEOTIDE SEQUENCE</scope>
    <source>
        <strain evidence="1 2">cv. TO1000</strain>
    </source>
</reference>
<keyword evidence="2" id="KW-1185">Reference proteome</keyword>
<evidence type="ECO:0000313" key="2">
    <source>
        <dbReference type="Proteomes" id="UP000032141"/>
    </source>
</evidence>
<accession>A0A0D3D8U6</accession>
<evidence type="ECO:0000313" key="1">
    <source>
        <dbReference type="EnsemblPlants" id="Bo7g067120.1"/>
    </source>
</evidence>
<dbReference type="EnsemblPlants" id="Bo7g067120.1">
    <property type="protein sequence ID" value="Bo7g067120.1"/>
    <property type="gene ID" value="Bo7g067120"/>
</dbReference>
<organism evidence="1 2">
    <name type="scientific">Brassica oleracea var. oleracea</name>
    <dbReference type="NCBI Taxonomy" id="109376"/>
    <lineage>
        <taxon>Eukaryota</taxon>
        <taxon>Viridiplantae</taxon>
        <taxon>Streptophyta</taxon>
        <taxon>Embryophyta</taxon>
        <taxon>Tracheophyta</taxon>
        <taxon>Spermatophyta</taxon>
        <taxon>Magnoliopsida</taxon>
        <taxon>eudicotyledons</taxon>
        <taxon>Gunneridae</taxon>
        <taxon>Pentapetalae</taxon>
        <taxon>rosids</taxon>
        <taxon>malvids</taxon>
        <taxon>Brassicales</taxon>
        <taxon>Brassicaceae</taxon>
        <taxon>Brassiceae</taxon>
        <taxon>Brassica</taxon>
    </lineage>
</organism>
<protein>
    <submittedName>
        <fullName evidence="1">Uncharacterized protein</fullName>
    </submittedName>
</protein>